<dbReference type="CDD" id="cd03429">
    <property type="entry name" value="NUDIX_NADH_pyrophosphatase_Nudt13"/>
    <property type="match status" value="1"/>
</dbReference>
<dbReference type="Pfam" id="PF00293">
    <property type="entry name" value="NUDIX"/>
    <property type="match status" value="1"/>
</dbReference>
<dbReference type="PROSITE" id="PS00893">
    <property type="entry name" value="NUDIX_BOX"/>
    <property type="match status" value="1"/>
</dbReference>
<dbReference type="GO" id="GO:0016787">
    <property type="term" value="F:hydrolase activity"/>
    <property type="evidence" value="ECO:0007669"/>
    <property type="project" value="UniProtKB-KW"/>
</dbReference>
<evidence type="ECO:0000256" key="6">
    <source>
        <dbReference type="ARBA" id="ARBA00023027"/>
    </source>
</evidence>
<comment type="cofactor">
    <cofactor evidence="1">
        <name>Mg(2+)</name>
        <dbReference type="ChEBI" id="CHEBI:18420"/>
    </cofactor>
</comment>
<feature type="domain" description="Nudix hydrolase" evidence="7">
    <location>
        <begin position="1"/>
        <end position="130"/>
    </location>
</feature>
<reference evidence="8 9" key="1">
    <citation type="submission" date="2021-06" db="EMBL/GenBank/DDBJ databases">
        <authorList>
            <person name="Palmer J.M."/>
        </authorList>
    </citation>
    <scope>NUCLEOTIDE SEQUENCE [LARGE SCALE GENOMIC DNA]</scope>
    <source>
        <strain evidence="8 9">MEX-2019</strain>
        <tissue evidence="8">Muscle</tissue>
    </source>
</reference>
<dbReference type="InterPro" id="IPR000086">
    <property type="entry name" value="NUDIX_hydrolase_dom"/>
</dbReference>
<evidence type="ECO:0000313" key="9">
    <source>
        <dbReference type="Proteomes" id="UP001311232"/>
    </source>
</evidence>
<dbReference type="GO" id="GO:0046872">
    <property type="term" value="F:metal ion binding"/>
    <property type="evidence" value="ECO:0007669"/>
    <property type="project" value="UniProtKB-KW"/>
</dbReference>
<accession>A0AAV9R8C0</accession>
<protein>
    <recommendedName>
        <fullName evidence="2">NAD(+) diphosphatase</fullName>
        <ecNumber evidence="2">3.6.1.22</ecNumber>
    </recommendedName>
</protein>
<gene>
    <name evidence="8" type="primary">NUDT13</name>
    <name evidence="8" type="ORF">CRENBAI_002349</name>
</gene>
<dbReference type="PANTHER" id="PTHR11383">
    <property type="entry name" value="NUCLEOSIDE DIPHOSPHATE-LINKED MOIETY X MOTIF 13"/>
    <property type="match status" value="1"/>
</dbReference>
<evidence type="ECO:0000256" key="4">
    <source>
        <dbReference type="ARBA" id="ARBA00022801"/>
    </source>
</evidence>
<name>A0AAV9R8C0_9TELE</name>
<dbReference type="SUPFAM" id="SSF55811">
    <property type="entry name" value="Nudix"/>
    <property type="match status" value="1"/>
</dbReference>
<evidence type="ECO:0000313" key="8">
    <source>
        <dbReference type="EMBL" id="KAK5605044.1"/>
    </source>
</evidence>
<keyword evidence="4" id="KW-0378">Hydrolase</keyword>
<evidence type="ECO:0000256" key="2">
    <source>
        <dbReference type="ARBA" id="ARBA00012381"/>
    </source>
</evidence>
<dbReference type="InterPro" id="IPR049734">
    <property type="entry name" value="NudC-like_C"/>
</dbReference>
<dbReference type="Proteomes" id="UP001311232">
    <property type="component" value="Unassembled WGS sequence"/>
</dbReference>
<dbReference type="EC" id="3.6.1.22" evidence="2"/>
<keyword evidence="9" id="KW-1185">Reference proteome</keyword>
<dbReference type="AlphaFoldDB" id="A0AAV9R8C0"/>
<sequence length="153" mass="17063">MSPVVIVLVSDGKRCLLGRQSSFPLGLYSALAGFCDMGETMEEAVSREVAEEVGLEVQNIIYSSSQHWPFPHSSFMLACHATVSSAHSQLNVDHLELEDARWFTEEEITCALQEKAPPKGLQPTTVWLPPKHAVAHRLIMEWKDSQQRSEGTE</sequence>
<evidence type="ECO:0000259" key="7">
    <source>
        <dbReference type="PROSITE" id="PS51462"/>
    </source>
</evidence>
<evidence type="ECO:0000256" key="5">
    <source>
        <dbReference type="ARBA" id="ARBA00022842"/>
    </source>
</evidence>
<dbReference type="Gene3D" id="3.90.79.10">
    <property type="entry name" value="Nucleoside Triphosphate Pyrophosphohydrolase"/>
    <property type="match status" value="1"/>
</dbReference>
<evidence type="ECO:0000256" key="3">
    <source>
        <dbReference type="ARBA" id="ARBA00022723"/>
    </source>
</evidence>
<keyword evidence="3" id="KW-0479">Metal-binding</keyword>
<comment type="caution">
    <text evidence="8">The sequence shown here is derived from an EMBL/GenBank/DDBJ whole genome shotgun (WGS) entry which is preliminary data.</text>
</comment>
<dbReference type="PANTHER" id="PTHR11383:SF3">
    <property type="entry name" value="NAD(P)H PYROPHOSPHATASE NUDT13, MITOCHONDRIAL"/>
    <property type="match status" value="1"/>
</dbReference>
<keyword evidence="5" id="KW-0460">Magnesium</keyword>
<evidence type="ECO:0000256" key="1">
    <source>
        <dbReference type="ARBA" id="ARBA00001946"/>
    </source>
</evidence>
<keyword evidence="6" id="KW-0520">NAD</keyword>
<dbReference type="EMBL" id="JAHHUM010002316">
    <property type="protein sequence ID" value="KAK5605044.1"/>
    <property type="molecule type" value="Genomic_DNA"/>
</dbReference>
<proteinExistence type="predicted"/>
<dbReference type="InterPro" id="IPR015797">
    <property type="entry name" value="NUDIX_hydrolase-like_dom_sf"/>
</dbReference>
<dbReference type="PROSITE" id="PS51462">
    <property type="entry name" value="NUDIX"/>
    <property type="match status" value="1"/>
</dbReference>
<dbReference type="InterPro" id="IPR020084">
    <property type="entry name" value="NUDIX_hydrolase_CS"/>
</dbReference>
<organism evidence="8 9">
    <name type="scientific">Crenichthys baileyi</name>
    <name type="common">White River springfish</name>
    <dbReference type="NCBI Taxonomy" id="28760"/>
    <lineage>
        <taxon>Eukaryota</taxon>
        <taxon>Metazoa</taxon>
        <taxon>Chordata</taxon>
        <taxon>Craniata</taxon>
        <taxon>Vertebrata</taxon>
        <taxon>Euteleostomi</taxon>
        <taxon>Actinopterygii</taxon>
        <taxon>Neopterygii</taxon>
        <taxon>Teleostei</taxon>
        <taxon>Neoteleostei</taxon>
        <taxon>Acanthomorphata</taxon>
        <taxon>Ovalentaria</taxon>
        <taxon>Atherinomorphae</taxon>
        <taxon>Cyprinodontiformes</taxon>
        <taxon>Goodeidae</taxon>
        <taxon>Crenichthys</taxon>
    </lineage>
</organism>